<dbReference type="InterPro" id="IPR002213">
    <property type="entry name" value="UDP_glucos_trans"/>
</dbReference>
<sequence>MEKQRWGIRKLVLVPCPFQGHINPMLQLGTLLHANGFSITVAHTKFNFPNPENHPDFTFLPIPDALFDRGITSSIDLTDIISCLNVSCKAPLKNSLAQIMESEKENHGGGQKLPCVIYDGSMYFAEAVAHELELPSIMLRTTNASTLLTYYSFPQLQKEGYIPLQDGMSLALVPGLYPLRFKDLPLANFKNLDILLQLMARTSDIRSSSAVICNTLDCLEKSSLAKLQEQCKVPVFPIGPLHTIVPSSSSSLLKEDRSCIEWLNKQSHNSVLYVSLGSIASMNQNELREMAKGLTSSRQPFLWVLRPGSLLPEDFDESIGEKGLIVKWAPQKEVLAHKAVGGFWSHCGWNSTLESICAGVAMICQPCFGDQTVNARLVSHVWKVGFEVDNNLVSIEIEKAIRRLMLDVEGQELRHRVISLKKKIELCTQEGASFCNSLSELRKCILSC</sequence>
<gene>
    <name evidence="4" type="ORF">CCACVL1_09812</name>
</gene>
<proteinExistence type="inferred from homology"/>
<evidence type="ECO:0000256" key="1">
    <source>
        <dbReference type="ARBA" id="ARBA00009995"/>
    </source>
</evidence>
<comment type="caution">
    <text evidence="4">The sequence shown here is derived from an EMBL/GenBank/DDBJ whole genome shotgun (WGS) entry which is preliminary data.</text>
</comment>
<keyword evidence="3 4" id="KW-0808">Transferase</keyword>
<dbReference type="SUPFAM" id="SSF53756">
    <property type="entry name" value="UDP-Glycosyltransferase/glycogen phosphorylase"/>
    <property type="match status" value="1"/>
</dbReference>
<dbReference type="Gene3D" id="3.40.50.2000">
    <property type="entry name" value="Glycogen Phosphorylase B"/>
    <property type="match status" value="2"/>
</dbReference>
<dbReference type="FunFam" id="3.40.50.2000:FF:000120">
    <property type="entry name" value="UDP-glycosyltransferase 76C1"/>
    <property type="match status" value="1"/>
</dbReference>
<dbReference type="Pfam" id="PF00201">
    <property type="entry name" value="UDPGT"/>
    <property type="match status" value="1"/>
</dbReference>
<keyword evidence="2" id="KW-0328">Glycosyltransferase</keyword>
<protein>
    <submittedName>
        <fullName evidence="4">UDP-glucuronosyl/UDP-glucosyltransferase</fullName>
    </submittedName>
</protein>
<evidence type="ECO:0000256" key="2">
    <source>
        <dbReference type="ARBA" id="ARBA00022676"/>
    </source>
</evidence>
<evidence type="ECO:0000313" key="5">
    <source>
        <dbReference type="Proteomes" id="UP000188268"/>
    </source>
</evidence>
<dbReference type="OMA" id="PSEWTES"/>
<dbReference type="FunFam" id="3.40.50.2000:FF:000040">
    <property type="entry name" value="UDP-glycosyltransferase 76C1"/>
    <property type="match status" value="1"/>
</dbReference>
<dbReference type="Proteomes" id="UP000188268">
    <property type="component" value="Unassembled WGS sequence"/>
</dbReference>
<comment type="similarity">
    <text evidence="1">Belongs to the UDP-glycosyltransferase family.</text>
</comment>
<dbReference type="Gramene" id="OMO86075">
    <property type="protein sequence ID" value="OMO86075"/>
    <property type="gene ID" value="CCACVL1_09812"/>
</dbReference>
<evidence type="ECO:0000256" key="3">
    <source>
        <dbReference type="ARBA" id="ARBA00022679"/>
    </source>
</evidence>
<dbReference type="GO" id="GO:0080043">
    <property type="term" value="F:quercetin 3-O-glucosyltransferase activity"/>
    <property type="evidence" value="ECO:0007669"/>
    <property type="project" value="TreeGrafter"/>
</dbReference>
<dbReference type="CDD" id="cd03784">
    <property type="entry name" value="GT1_Gtf-like"/>
    <property type="match status" value="1"/>
</dbReference>
<dbReference type="AlphaFoldDB" id="A0A1R3IU29"/>
<dbReference type="EMBL" id="AWWV01009516">
    <property type="protein sequence ID" value="OMO86075.1"/>
    <property type="molecule type" value="Genomic_DNA"/>
</dbReference>
<dbReference type="OrthoDB" id="5835829at2759"/>
<keyword evidence="5" id="KW-1185">Reference proteome</keyword>
<organism evidence="4 5">
    <name type="scientific">Corchorus capsularis</name>
    <name type="common">Jute</name>
    <dbReference type="NCBI Taxonomy" id="210143"/>
    <lineage>
        <taxon>Eukaryota</taxon>
        <taxon>Viridiplantae</taxon>
        <taxon>Streptophyta</taxon>
        <taxon>Embryophyta</taxon>
        <taxon>Tracheophyta</taxon>
        <taxon>Spermatophyta</taxon>
        <taxon>Magnoliopsida</taxon>
        <taxon>eudicotyledons</taxon>
        <taxon>Gunneridae</taxon>
        <taxon>Pentapetalae</taxon>
        <taxon>rosids</taxon>
        <taxon>malvids</taxon>
        <taxon>Malvales</taxon>
        <taxon>Malvaceae</taxon>
        <taxon>Grewioideae</taxon>
        <taxon>Apeibeae</taxon>
        <taxon>Corchorus</taxon>
    </lineage>
</organism>
<evidence type="ECO:0000313" key="4">
    <source>
        <dbReference type="EMBL" id="OMO86075.1"/>
    </source>
</evidence>
<name>A0A1R3IU29_COCAP</name>
<dbReference type="GO" id="GO:0080044">
    <property type="term" value="F:quercetin 7-O-glucosyltransferase activity"/>
    <property type="evidence" value="ECO:0007669"/>
    <property type="project" value="TreeGrafter"/>
</dbReference>
<dbReference type="PANTHER" id="PTHR11926">
    <property type="entry name" value="GLUCOSYL/GLUCURONOSYL TRANSFERASES"/>
    <property type="match status" value="1"/>
</dbReference>
<accession>A0A1R3IU29</accession>
<dbReference type="PANTHER" id="PTHR11926:SF1489">
    <property type="entry name" value="HEXOSYLTRANSFERASE-RELATED"/>
    <property type="match status" value="1"/>
</dbReference>
<reference evidence="4 5" key="1">
    <citation type="submission" date="2013-09" db="EMBL/GenBank/DDBJ databases">
        <title>Corchorus capsularis genome sequencing.</title>
        <authorList>
            <person name="Alam M."/>
            <person name="Haque M.S."/>
            <person name="Islam M.S."/>
            <person name="Emdad E.M."/>
            <person name="Islam M.M."/>
            <person name="Ahmed B."/>
            <person name="Halim A."/>
            <person name="Hossen Q.M.M."/>
            <person name="Hossain M.Z."/>
            <person name="Ahmed R."/>
            <person name="Khan M.M."/>
            <person name="Islam R."/>
            <person name="Rashid M.M."/>
            <person name="Khan S.A."/>
            <person name="Rahman M.S."/>
            <person name="Alam M."/>
        </authorList>
    </citation>
    <scope>NUCLEOTIDE SEQUENCE [LARGE SCALE GENOMIC DNA]</scope>
    <source>
        <strain evidence="5">cv. CVL-1</strain>
        <tissue evidence="4">Whole seedling</tissue>
    </source>
</reference>